<dbReference type="AlphaFoldDB" id="A0A0F7JY17"/>
<keyword evidence="9" id="KW-0963">Cytoplasm</keyword>
<evidence type="ECO:0000256" key="8">
    <source>
        <dbReference type="ARBA" id="ARBA00014401"/>
    </source>
</evidence>
<comment type="function">
    <text evidence="2">Catalyzes the Claisen rearrangement of chorismate to prephenate and the decarboxylation/dehydration of prephenate to phenylpyruvate.</text>
</comment>
<dbReference type="GO" id="GO:0004664">
    <property type="term" value="F:prephenate dehydratase activity"/>
    <property type="evidence" value="ECO:0007669"/>
    <property type="project" value="UniProtKB-EC"/>
</dbReference>
<evidence type="ECO:0000256" key="2">
    <source>
        <dbReference type="ARBA" id="ARBA00002364"/>
    </source>
</evidence>
<dbReference type="InterPro" id="IPR008242">
    <property type="entry name" value="Chor_mutase/pphenate_deHydtase"/>
</dbReference>
<evidence type="ECO:0000313" key="24">
    <source>
        <dbReference type="EMBL" id="AKH19755.1"/>
    </source>
</evidence>
<evidence type="ECO:0000256" key="19">
    <source>
        <dbReference type="PIRSR" id="PIRSR001500-2"/>
    </source>
</evidence>
<dbReference type="InterPro" id="IPR018528">
    <property type="entry name" value="Preph_deHydtase_CS"/>
</dbReference>
<dbReference type="OrthoDB" id="9802281at2"/>
<evidence type="ECO:0000256" key="1">
    <source>
        <dbReference type="ARBA" id="ARBA00000824"/>
    </source>
</evidence>
<dbReference type="PANTHER" id="PTHR21022">
    <property type="entry name" value="PREPHENATE DEHYDRATASE P PROTEIN"/>
    <property type="match status" value="1"/>
</dbReference>
<feature type="domain" description="Prephenate dehydratase" evidence="22">
    <location>
        <begin position="93"/>
        <end position="268"/>
    </location>
</feature>
<sequence length="361" mass="39944">MSDSESLEQIRSRIDALDNQIQELINQRAAAAQAVARIKQREDADAFFYRPEREAAILRTIKQRNTGPMGSEEMARLFREIMSACLALELPMRIAFLGPAGTFTQAAALKHFGHSVETVPMQSIPDIFREVESGNAQYGVVPVENSTEGVINHTLDMFIASSLSICGEVMMRIHHHLLSQESDLSKIKRVYSHQQSLAQCRLWLDRNLPHAEQITVGSNAEAARLVGKESGSAAIAGEMAAELYHLKGLARNIEDEPDNTTRFLVVGRQLASPSGEDKTTLMCATRNVAGGLNALLAPLAEHGISMSRIESRPSRQGNWDYLFFIDINGHREDENVQQALAVLERESRLLKVLGSYPNAVL</sequence>
<dbReference type="InterPro" id="IPR001086">
    <property type="entry name" value="Preph_deHydtase"/>
</dbReference>
<dbReference type="Gene3D" id="1.20.59.10">
    <property type="entry name" value="Chorismate mutase"/>
    <property type="match status" value="1"/>
</dbReference>
<evidence type="ECO:0000256" key="11">
    <source>
        <dbReference type="ARBA" id="ARBA00023141"/>
    </source>
</evidence>
<dbReference type="SUPFAM" id="SSF55021">
    <property type="entry name" value="ACT-like"/>
    <property type="match status" value="1"/>
</dbReference>
<gene>
    <name evidence="24" type="ORF">AAY24_04580</name>
</gene>
<dbReference type="CDD" id="cd04905">
    <property type="entry name" value="ACT_CM-PDT"/>
    <property type="match status" value="1"/>
</dbReference>
<keyword evidence="12" id="KW-0584">Phenylalanine biosynthesis</keyword>
<reference evidence="24 25" key="1">
    <citation type="journal article" date="2015" name="Genome Announc.">
        <title>Complete Genome Sequence of Sedimenticola thiotaurini Strain SIP-G1, a Polyphosphate- and Polyhydroxyalkanoate-Accumulating Sulfur-Oxidizing Gammaproteobacterium Isolated from Salt Marsh Sediments.</title>
        <authorList>
            <person name="Flood B.E."/>
            <person name="Jones D.S."/>
            <person name="Bailey J.V."/>
        </authorList>
    </citation>
    <scope>NUCLEOTIDE SEQUENCE [LARGE SCALE GENOMIC DNA]</scope>
    <source>
        <strain evidence="24 25">SIP-G1</strain>
    </source>
</reference>
<dbReference type="FunFam" id="3.40.190.10:FF:000034">
    <property type="entry name" value="Chorismate mutase/prephenate dehydratase"/>
    <property type="match status" value="1"/>
</dbReference>
<dbReference type="GO" id="GO:0005737">
    <property type="term" value="C:cytoplasm"/>
    <property type="evidence" value="ECO:0007669"/>
    <property type="project" value="UniProtKB-SubCell"/>
</dbReference>
<keyword evidence="25" id="KW-1185">Reference proteome</keyword>
<comment type="pathway">
    <text evidence="5">Metabolic intermediate biosynthesis; prephenate biosynthesis; prephenate from chorismate: step 1/1.</text>
</comment>
<keyword evidence="14" id="KW-0456">Lyase</keyword>
<evidence type="ECO:0000256" key="20">
    <source>
        <dbReference type="SAM" id="Coils"/>
    </source>
</evidence>
<dbReference type="EMBL" id="CP011412">
    <property type="protein sequence ID" value="AKH19755.1"/>
    <property type="molecule type" value="Genomic_DNA"/>
</dbReference>
<feature type="domain" description="Chorismate mutase" evidence="21">
    <location>
        <begin position="1"/>
        <end position="93"/>
    </location>
</feature>
<evidence type="ECO:0000256" key="7">
    <source>
        <dbReference type="ARBA" id="ARBA00013147"/>
    </source>
</evidence>
<dbReference type="Pfam" id="PF01842">
    <property type="entry name" value="ACT"/>
    <property type="match status" value="1"/>
</dbReference>
<dbReference type="UniPathway" id="UPA00120">
    <property type="reaction ID" value="UER00203"/>
</dbReference>
<keyword evidence="11" id="KW-0057">Aromatic amino acid biosynthesis</keyword>
<comment type="subcellular location">
    <subcellularLocation>
        <location evidence="3">Cytoplasm</location>
    </subcellularLocation>
</comment>
<keyword evidence="20" id="KW-0175">Coiled coil</keyword>
<dbReference type="NCBIfam" id="TIGR01807">
    <property type="entry name" value="CM_P2"/>
    <property type="match status" value="1"/>
</dbReference>
<feature type="coiled-coil region" evidence="20">
    <location>
        <begin position="7"/>
        <end position="41"/>
    </location>
</feature>
<dbReference type="InterPro" id="IPR010957">
    <property type="entry name" value="G/b/e-P-prot_chorismate_mutase"/>
</dbReference>
<dbReference type="PIRSF" id="PIRSF001500">
    <property type="entry name" value="Chor_mut_pdt_Ppr"/>
    <property type="match status" value="1"/>
</dbReference>
<dbReference type="SMART" id="SM00830">
    <property type="entry name" value="CM_2"/>
    <property type="match status" value="1"/>
</dbReference>
<dbReference type="SUPFAM" id="SSF48600">
    <property type="entry name" value="Chorismate mutase II"/>
    <property type="match status" value="1"/>
</dbReference>
<dbReference type="PANTHER" id="PTHR21022:SF19">
    <property type="entry name" value="PREPHENATE DEHYDRATASE-RELATED"/>
    <property type="match status" value="1"/>
</dbReference>
<comment type="pathway">
    <text evidence="4">Amino-acid biosynthesis; L-phenylalanine biosynthesis; phenylpyruvate from prephenate: step 1/1.</text>
</comment>
<keyword evidence="10" id="KW-0028">Amino-acid biosynthesis</keyword>
<evidence type="ECO:0000259" key="23">
    <source>
        <dbReference type="PROSITE" id="PS51671"/>
    </source>
</evidence>
<evidence type="ECO:0000256" key="17">
    <source>
        <dbReference type="ARBA" id="ARBA00031520"/>
    </source>
</evidence>
<dbReference type="PATRIC" id="fig|1543721.4.peg.959"/>
<dbReference type="Gene3D" id="3.40.190.10">
    <property type="entry name" value="Periplasmic binding protein-like II"/>
    <property type="match status" value="2"/>
</dbReference>
<proteinExistence type="predicted"/>
<dbReference type="Pfam" id="PF01817">
    <property type="entry name" value="CM_2"/>
    <property type="match status" value="1"/>
</dbReference>
<evidence type="ECO:0000256" key="3">
    <source>
        <dbReference type="ARBA" id="ARBA00004496"/>
    </source>
</evidence>
<dbReference type="NCBIfam" id="NF008865">
    <property type="entry name" value="PRK11898.1"/>
    <property type="match status" value="1"/>
</dbReference>
<dbReference type="SUPFAM" id="SSF53850">
    <property type="entry name" value="Periplasmic binding protein-like II"/>
    <property type="match status" value="1"/>
</dbReference>
<evidence type="ECO:0000256" key="6">
    <source>
        <dbReference type="ARBA" id="ARBA00012404"/>
    </source>
</evidence>
<keyword evidence="15" id="KW-0511">Multifunctional enzyme</keyword>
<dbReference type="Proteomes" id="UP000034410">
    <property type="component" value="Chromosome"/>
</dbReference>
<dbReference type="RefSeq" id="WP_046858691.1">
    <property type="nucleotide sequence ID" value="NZ_CP011412.1"/>
</dbReference>
<evidence type="ECO:0000256" key="4">
    <source>
        <dbReference type="ARBA" id="ARBA00004741"/>
    </source>
</evidence>
<evidence type="ECO:0000256" key="5">
    <source>
        <dbReference type="ARBA" id="ARBA00004817"/>
    </source>
</evidence>
<dbReference type="GO" id="GO:0046417">
    <property type="term" value="P:chorismate metabolic process"/>
    <property type="evidence" value="ECO:0007669"/>
    <property type="project" value="InterPro"/>
</dbReference>
<dbReference type="InterPro" id="IPR002701">
    <property type="entry name" value="CM_II_prokaryot"/>
</dbReference>
<feature type="domain" description="ACT" evidence="23">
    <location>
        <begin position="280"/>
        <end position="357"/>
    </location>
</feature>
<evidence type="ECO:0000256" key="18">
    <source>
        <dbReference type="ARBA" id="ARBA00047848"/>
    </source>
</evidence>
<evidence type="ECO:0000256" key="15">
    <source>
        <dbReference type="ARBA" id="ARBA00023268"/>
    </source>
</evidence>
<organism evidence="24 25">
    <name type="scientific">Sedimenticola thiotaurini</name>
    <dbReference type="NCBI Taxonomy" id="1543721"/>
    <lineage>
        <taxon>Bacteria</taxon>
        <taxon>Pseudomonadati</taxon>
        <taxon>Pseudomonadota</taxon>
        <taxon>Gammaproteobacteria</taxon>
        <taxon>Chromatiales</taxon>
        <taxon>Sedimenticolaceae</taxon>
        <taxon>Sedimenticola</taxon>
    </lineage>
</organism>
<keyword evidence="13" id="KW-0413">Isomerase</keyword>
<dbReference type="PROSITE" id="PS51168">
    <property type="entry name" value="CHORISMATE_MUT_2"/>
    <property type="match status" value="1"/>
</dbReference>
<evidence type="ECO:0000313" key="25">
    <source>
        <dbReference type="Proteomes" id="UP000034410"/>
    </source>
</evidence>
<dbReference type="KEGG" id="seds:AAY24_04580"/>
<name>A0A0F7JY17_9GAMM</name>
<protein>
    <recommendedName>
        <fullName evidence="8">Bifunctional chorismate mutase/prephenate dehydratase</fullName>
        <ecNumber evidence="7">4.2.1.51</ecNumber>
        <ecNumber evidence="6">5.4.99.5</ecNumber>
    </recommendedName>
    <alternativeName>
        <fullName evidence="17">Chorismate mutase-prephenate dehydratase</fullName>
    </alternativeName>
    <alternativeName>
        <fullName evidence="16">p-protein</fullName>
    </alternativeName>
</protein>
<comment type="catalytic activity">
    <reaction evidence="18">
        <text>prephenate + H(+) = 3-phenylpyruvate + CO2 + H2O</text>
        <dbReference type="Rhea" id="RHEA:21648"/>
        <dbReference type="ChEBI" id="CHEBI:15377"/>
        <dbReference type="ChEBI" id="CHEBI:15378"/>
        <dbReference type="ChEBI" id="CHEBI:16526"/>
        <dbReference type="ChEBI" id="CHEBI:18005"/>
        <dbReference type="ChEBI" id="CHEBI:29934"/>
        <dbReference type="EC" id="4.2.1.51"/>
    </reaction>
</comment>
<dbReference type="GO" id="GO:0004106">
    <property type="term" value="F:chorismate mutase activity"/>
    <property type="evidence" value="ECO:0007669"/>
    <property type="project" value="UniProtKB-EC"/>
</dbReference>
<evidence type="ECO:0000256" key="9">
    <source>
        <dbReference type="ARBA" id="ARBA00022490"/>
    </source>
</evidence>
<dbReference type="PROSITE" id="PS51171">
    <property type="entry name" value="PREPHENATE_DEHYDR_3"/>
    <property type="match status" value="1"/>
</dbReference>
<dbReference type="EC" id="4.2.1.51" evidence="7"/>
<dbReference type="GO" id="GO:0009094">
    <property type="term" value="P:L-phenylalanine biosynthetic process"/>
    <property type="evidence" value="ECO:0007669"/>
    <property type="project" value="UniProtKB-UniPathway"/>
</dbReference>
<dbReference type="Pfam" id="PF00800">
    <property type="entry name" value="PDT"/>
    <property type="match status" value="1"/>
</dbReference>
<dbReference type="FunFam" id="3.40.190.10:FF:000029">
    <property type="entry name" value="Chorismate mutase/Prephenate dehydratase"/>
    <property type="match status" value="1"/>
</dbReference>
<feature type="site" description="Essential for prephenate dehydratase activity" evidence="19">
    <location>
        <position position="261"/>
    </location>
</feature>
<accession>A0A0F7JY17</accession>
<evidence type="ECO:0000256" key="14">
    <source>
        <dbReference type="ARBA" id="ARBA00023239"/>
    </source>
</evidence>
<dbReference type="InterPro" id="IPR045865">
    <property type="entry name" value="ACT-like_dom_sf"/>
</dbReference>
<dbReference type="FunFam" id="3.30.70.260:FF:000012">
    <property type="entry name" value="Prephenate dehydratase"/>
    <property type="match status" value="1"/>
</dbReference>
<dbReference type="InterPro" id="IPR036263">
    <property type="entry name" value="Chorismate_II_sf"/>
</dbReference>
<dbReference type="PROSITE" id="PS00857">
    <property type="entry name" value="PREPHENATE_DEHYDR_1"/>
    <property type="match status" value="1"/>
</dbReference>
<comment type="catalytic activity">
    <reaction evidence="1">
        <text>chorismate = prephenate</text>
        <dbReference type="Rhea" id="RHEA:13897"/>
        <dbReference type="ChEBI" id="CHEBI:29748"/>
        <dbReference type="ChEBI" id="CHEBI:29934"/>
        <dbReference type="EC" id="5.4.99.5"/>
    </reaction>
</comment>
<dbReference type="InterPro" id="IPR036979">
    <property type="entry name" value="CM_dom_sf"/>
</dbReference>
<dbReference type="CDD" id="cd13630">
    <property type="entry name" value="PBP2_PDT_1"/>
    <property type="match status" value="1"/>
</dbReference>
<evidence type="ECO:0000259" key="22">
    <source>
        <dbReference type="PROSITE" id="PS51171"/>
    </source>
</evidence>
<dbReference type="InterPro" id="IPR002912">
    <property type="entry name" value="ACT_dom"/>
</dbReference>
<evidence type="ECO:0000256" key="16">
    <source>
        <dbReference type="ARBA" id="ARBA00031175"/>
    </source>
</evidence>
<dbReference type="PROSITE" id="PS51671">
    <property type="entry name" value="ACT"/>
    <property type="match status" value="1"/>
</dbReference>
<dbReference type="PROSITE" id="PS00858">
    <property type="entry name" value="PREPHENATE_DEHYDR_2"/>
    <property type="match status" value="1"/>
</dbReference>
<evidence type="ECO:0000256" key="10">
    <source>
        <dbReference type="ARBA" id="ARBA00022605"/>
    </source>
</evidence>
<dbReference type="UniPathway" id="UPA00121">
    <property type="reaction ID" value="UER00345"/>
</dbReference>
<evidence type="ECO:0000256" key="12">
    <source>
        <dbReference type="ARBA" id="ARBA00023222"/>
    </source>
</evidence>
<dbReference type="EC" id="5.4.99.5" evidence="6"/>
<evidence type="ECO:0000256" key="13">
    <source>
        <dbReference type="ARBA" id="ARBA00023235"/>
    </source>
</evidence>
<evidence type="ECO:0000259" key="21">
    <source>
        <dbReference type="PROSITE" id="PS51168"/>
    </source>
</evidence>
<dbReference type="Gene3D" id="3.30.70.260">
    <property type="match status" value="1"/>
</dbReference>